<organism evidence="1 2">
    <name type="scientific">Ancylostoma ceylanicum</name>
    <dbReference type="NCBI Taxonomy" id="53326"/>
    <lineage>
        <taxon>Eukaryota</taxon>
        <taxon>Metazoa</taxon>
        <taxon>Ecdysozoa</taxon>
        <taxon>Nematoda</taxon>
        <taxon>Chromadorea</taxon>
        <taxon>Rhabditida</taxon>
        <taxon>Rhabditina</taxon>
        <taxon>Rhabditomorpha</taxon>
        <taxon>Strongyloidea</taxon>
        <taxon>Ancylostomatidae</taxon>
        <taxon>Ancylostomatinae</taxon>
        <taxon>Ancylostoma</taxon>
    </lineage>
</organism>
<proteinExistence type="predicted"/>
<sequence length="68" mass="7630">MKWSVLINPFVGCVTHSPLSEHRRGIECVCALYSDLWAAPNVQSQHVILPDGSVNFHDKFNSGMAYVR</sequence>
<evidence type="ECO:0000313" key="1">
    <source>
        <dbReference type="EMBL" id="EYC25310.1"/>
    </source>
</evidence>
<gene>
    <name evidence="1" type="primary">Acey_s0012.g1817</name>
    <name evidence="1" type="ORF">Y032_0012g1817</name>
</gene>
<keyword evidence="2" id="KW-1185">Reference proteome</keyword>
<dbReference type="Proteomes" id="UP000024635">
    <property type="component" value="Unassembled WGS sequence"/>
</dbReference>
<accession>A0A016VCZ8</accession>
<dbReference type="AlphaFoldDB" id="A0A016VCZ8"/>
<dbReference type="EMBL" id="JARK01001348">
    <property type="protein sequence ID" value="EYC25310.1"/>
    <property type="molecule type" value="Genomic_DNA"/>
</dbReference>
<evidence type="ECO:0000313" key="2">
    <source>
        <dbReference type="Proteomes" id="UP000024635"/>
    </source>
</evidence>
<reference evidence="2" key="1">
    <citation type="journal article" date="2015" name="Nat. Genet.">
        <title>The genome and transcriptome of the zoonotic hookworm Ancylostoma ceylanicum identify infection-specific gene families.</title>
        <authorList>
            <person name="Schwarz E.M."/>
            <person name="Hu Y."/>
            <person name="Antoshechkin I."/>
            <person name="Miller M.M."/>
            <person name="Sternberg P.W."/>
            <person name="Aroian R.V."/>
        </authorList>
    </citation>
    <scope>NUCLEOTIDE SEQUENCE</scope>
    <source>
        <strain evidence="2">HY135</strain>
    </source>
</reference>
<comment type="caution">
    <text evidence="1">The sequence shown here is derived from an EMBL/GenBank/DDBJ whole genome shotgun (WGS) entry which is preliminary data.</text>
</comment>
<name>A0A016VCZ8_9BILA</name>
<protein>
    <submittedName>
        <fullName evidence="1">Uncharacterized protein</fullName>
    </submittedName>
</protein>